<dbReference type="GeneID" id="78124485"/>
<sequence>MIASLPMYDLPALHSANDLFWQAIRATLGHGPAALTRTGDLWDHWQSPDLLLSQTCGFPYRARLHGHVQLVATPDFGLPDCPAGHYNSVFVARRTDKVSALEDLAGKRFAFNEPMSQSGWAAPKVHLDSLGLAHGPLVQTGGHALSAAAVAEGSADFAALDAQTWRLLTRHTPLGEALDVVAQTAPTPALPYITSLTQDADALFAAMSTALSTLDSATQDALGLKALVTVPSQDYLAVATPKPPQI</sequence>
<dbReference type="PANTHER" id="PTHR35841:SF1">
    <property type="entry name" value="PHOSPHONATES-BINDING PERIPLASMIC PROTEIN"/>
    <property type="match status" value="1"/>
</dbReference>
<dbReference type="Proteomes" id="UP000199026">
    <property type="component" value="Unassembled WGS sequence"/>
</dbReference>
<dbReference type="OrthoDB" id="7353682at2"/>
<evidence type="ECO:0000313" key="2">
    <source>
        <dbReference type="Proteomes" id="UP000199026"/>
    </source>
</evidence>
<protein>
    <submittedName>
        <fullName evidence="1">ABC transporter, phosphonate, substrate-binding protein</fullName>
    </submittedName>
</protein>
<dbReference type="SUPFAM" id="SSF53850">
    <property type="entry name" value="Periplasmic binding protein-like II"/>
    <property type="match status" value="1"/>
</dbReference>
<accession>A0A1H3KAV2</accession>
<reference evidence="1 2" key="1">
    <citation type="submission" date="2016-10" db="EMBL/GenBank/DDBJ databases">
        <authorList>
            <person name="de Groot N.N."/>
        </authorList>
    </citation>
    <scope>NUCLEOTIDE SEQUENCE [LARGE SCALE GENOMIC DNA]</scope>
    <source>
        <strain evidence="1 2">DSM 24677</strain>
    </source>
</reference>
<dbReference type="PANTHER" id="PTHR35841">
    <property type="entry name" value="PHOSPHONATES-BINDING PERIPLASMIC PROTEIN"/>
    <property type="match status" value="1"/>
</dbReference>
<dbReference type="STRING" id="576131.SAMN05444486_102413"/>
<gene>
    <name evidence="1" type="ORF">SAMN05444486_102413</name>
</gene>
<dbReference type="EMBL" id="FNPR01000002">
    <property type="protein sequence ID" value="SDY48728.1"/>
    <property type="molecule type" value="Genomic_DNA"/>
</dbReference>
<evidence type="ECO:0000313" key="1">
    <source>
        <dbReference type="EMBL" id="SDY48728.1"/>
    </source>
</evidence>
<keyword evidence="2" id="KW-1185">Reference proteome</keyword>
<dbReference type="RefSeq" id="WP_089890191.1">
    <property type="nucleotide sequence ID" value="NZ_CALJFH010000025.1"/>
</dbReference>
<dbReference type="Gene3D" id="3.40.190.10">
    <property type="entry name" value="Periplasmic binding protein-like II"/>
    <property type="match status" value="1"/>
</dbReference>
<name>A0A1H3KAV2_9RHOB</name>
<dbReference type="AlphaFoldDB" id="A0A1H3KAV2"/>
<dbReference type="Pfam" id="PF12974">
    <property type="entry name" value="Phosphonate-bd"/>
    <property type="match status" value="1"/>
</dbReference>
<organism evidence="1 2">
    <name type="scientific">Lentibacter algarum</name>
    <dbReference type="NCBI Taxonomy" id="576131"/>
    <lineage>
        <taxon>Bacteria</taxon>
        <taxon>Pseudomonadati</taxon>
        <taxon>Pseudomonadota</taxon>
        <taxon>Alphaproteobacteria</taxon>
        <taxon>Rhodobacterales</taxon>
        <taxon>Roseobacteraceae</taxon>
        <taxon>Lentibacter</taxon>
    </lineage>
</organism>
<proteinExistence type="predicted"/>